<evidence type="ECO:0000256" key="1">
    <source>
        <dbReference type="SAM" id="MobiDB-lite"/>
    </source>
</evidence>
<dbReference type="Gene3D" id="3.40.630.30">
    <property type="match status" value="1"/>
</dbReference>
<evidence type="ECO:0000313" key="3">
    <source>
        <dbReference type="EMBL" id="KAL1846767.1"/>
    </source>
</evidence>
<dbReference type="Proteomes" id="UP001586593">
    <property type="component" value="Unassembled WGS sequence"/>
</dbReference>
<feature type="region of interest" description="Disordered" evidence="1">
    <location>
        <begin position="107"/>
        <end position="142"/>
    </location>
</feature>
<name>A0ABR3VWC5_9PEZI</name>
<dbReference type="Pfam" id="PF00583">
    <property type="entry name" value="Acetyltransf_1"/>
    <property type="match status" value="1"/>
</dbReference>
<dbReference type="PROSITE" id="PS51186">
    <property type="entry name" value="GNAT"/>
    <property type="match status" value="1"/>
</dbReference>
<dbReference type="EMBL" id="JAZHXJ010001016">
    <property type="protein sequence ID" value="KAL1846767.1"/>
    <property type="molecule type" value="Genomic_DNA"/>
</dbReference>
<sequence length="323" mass="35153">MLRSLKRRVGAAKQSGCWLSWAGRYDPCRILRQRNILSVVCFEDALVLYGCPSEVHSLDIVCRYPGQCTIISSEKPTYHTMRHDPIVRGECTALSCQPGVVPPSLAEHPRLTGLRHSDPPRSGHTERIKAMPTGHSSSADGADARVRRAAAADVDWVVALSARVQDHLTASGSQQIIGPLGQDQVEQATAAGHCYVLEERTTAGGEATARPVGSVFVAPLPLSTYTYPAQLGADASYPRPFWLLESLMLEPSRRGRGLGRCLVDGVLHLLREEWAGRGGGGTVFLDCWEGNARLREFYTGAGFRLLGFAPELDYTVAVFARTV</sequence>
<evidence type="ECO:0000259" key="2">
    <source>
        <dbReference type="PROSITE" id="PS51186"/>
    </source>
</evidence>
<proteinExistence type="predicted"/>
<keyword evidence="4" id="KW-1185">Reference proteome</keyword>
<feature type="compositionally biased region" description="Basic and acidic residues" evidence="1">
    <location>
        <begin position="107"/>
        <end position="129"/>
    </location>
</feature>
<protein>
    <recommendedName>
        <fullName evidence="2">N-acetyltransferase domain-containing protein</fullName>
    </recommendedName>
</protein>
<dbReference type="SUPFAM" id="SSF55729">
    <property type="entry name" value="Acyl-CoA N-acyltransferases (Nat)"/>
    <property type="match status" value="1"/>
</dbReference>
<evidence type="ECO:0000313" key="4">
    <source>
        <dbReference type="Proteomes" id="UP001586593"/>
    </source>
</evidence>
<comment type="caution">
    <text evidence="3">The sequence shown here is derived from an EMBL/GenBank/DDBJ whole genome shotgun (WGS) entry which is preliminary data.</text>
</comment>
<dbReference type="InterPro" id="IPR016181">
    <property type="entry name" value="Acyl_CoA_acyltransferase"/>
</dbReference>
<feature type="domain" description="N-acetyltransferase" evidence="2">
    <location>
        <begin position="144"/>
        <end position="323"/>
    </location>
</feature>
<dbReference type="InterPro" id="IPR000182">
    <property type="entry name" value="GNAT_dom"/>
</dbReference>
<organism evidence="3 4">
    <name type="scientific">Phialemonium thermophilum</name>
    <dbReference type="NCBI Taxonomy" id="223376"/>
    <lineage>
        <taxon>Eukaryota</taxon>
        <taxon>Fungi</taxon>
        <taxon>Dikarya</taxon>
        <taxon>Ascomycota</taxon>
        <taxon>Pezizomycotina</taxon>
        <taxon>Sordariomycetes</taxon>
        <taxon>Sordariomycetidae</taxon>
        <taxon>Cephalothecales</taxon>
        <taxon>Cephalothecaceae</taxon>
        <taxon>Phialemonium</taxon>
    </lineage>
</organism>
<gene>
    <name evidence="3" type="ORF">VTK73DRAFT_217</name>
</gene>
<accession>A0ABR3VWC5</accession>
<reference evidence="3 4" key="1">
    <citation type="journal article" date="2024" name="Commun. Biol.">
        <title>Comparative genomic analysis of thermophilic fungi reveals convergent evolutionary adaptations and gene losses.</title>
        <authorList>
            <person name="Steindorff A.S."/>
            <person name="Aguilar-Pontes M.V."/>
            <person name="Robinson A.J."/>
            <person name="Andreopoulos B."/>
            <person name="LaButti K."/>
            <person name="Kuo A."/>
            <person name="Mondo S."/>
            <person name="Riley R."/>
            <person name="Otillar R."/>
            <person name="Haridas S."/>
            <person name="Lipzen A."/>
            <person name="Grimwood J."/>
            <person name="Schmutz J."/>
            <person name="Clum A."/>
            <person name="Reid I.D."/>
            <person name="Moisan M.C."/>
            <person name="Butler G."/>
            <person name="Nguyen T.T.M."/>
            <person name="Dewar K."/>
            <person name="Conant G."/>
            <person name="Drula E."/>
            <person name="Henrissat B."/>
            <person name="Hansel C."/>
            <person name="Singer S."/>
            <person name="Hutchinson M.I."/>
            <person name="de Vries R.P."/>
            <person name="Natvig D.O."/>
            <person name="Powell A.J."/>
            <person name="Tsang A."/>
            <person name="Grigoriev I.V."/>
        </authorList>
    </citation>
    <scope>NUCLEOTIDE SEQUENCE [LARGE SCALE GENOMIC DNA]</scope>
    <source>
        <strain evidence="3 4">ATCC 24622</strain>
    </source>
</reference>